<dbReference type="OrthoDB" id="9778740at2"/>
<dbReference type="Proteomes" id="UP000197208">
    <property type="component" value="Unassembled WGS sequence"/>
</dbReference>
<dbReference type="Gene3D" id="3.50.50.60">
    <property type="entry name" value="FAD/NAD(P)-binding domain"/>
    <property type="match status" value="1"/>
</dbReference>
<evidence type="ECO:0000313" key="2">
    <source>
        <dbReference type="EMBL" id="OWL95995.1"/>
    </source>
</evidence>
<comment type="caution">
    <text evidence="2">The sequence shown here is derived from an EMBL/GenBank/DDBJ whole genome shotgun (WGS) entry which is preliminary data.</text>
</comment>
<protein>
    <recommendedName>
        <fullName evidence="4">Monooxygenase</fullName>
    </recommendedName>
</protein>
<organism evidence="2 3">
    <name type="scientific">Deinococcus indicus</name>
    <dbReference type="NCBI Taxonomy" id="223556"/>
    <lineage>
        <taxon>Bacteria</taxon>
        <taxon>Thermotogati</taxon>
        <taxon>Deinococcota</taxon>
        <taxon>Deinococci</taxon>
        <taxon>Deinococcales</taxon>
        <taxon>Deinococcaceae</taxon>
        <taxon>Deinococcus</taxon>
    </lineage>
</organism>
<reference evidence="2 3" key="1">
    <citation type="submission" date="2017-05" db="EMBL/GenBank/DDBJ databases">
        <title>De novo genome assembly of Deniococcus indicus strain DR1.</title>
        <authorList>
            <person name="Chauhan D."/>
            <person name="Yennamalli R.M."/>
            <person name="Priyadarshini R."/>
        </authorList>
    </citation>
    <scope>NUCLEOTIDE SEQUENCE [LARGE SCALE GENOMIC DNA]</scope>
    <source>
        <strain evidence="2 3">DR1</strain>
    </source>
</reference>
<evidence type="ECO:0000256" key="1">
    <source>
        <dbReference type="ARBA" id="ARBA00023002"/>
    </source>
</evidence>
<dbReference type="Pfam" id="PF13738">
    <property type="entry name" value="Pyr_redox_3"/>
    <property type="match status" value="1"/>
</dbReference>
<dbReference type="AlphaFoldDB" id="A0A246BKY7"/>
<name>A0A246BKY7_9DEIO</name>
<keyword evidence="3" id="KW-1185">Reference proteome</keyword>
<proteinExistence type="predicted"/>
<evidence type="ECO:0008006" key="4">
    <source>
        <dbReference type="Google" id="ProtNLM"/>
    </source>
</evidence>
<dbReference type="PANTHER" id="PTHR43539">
    <property type="entry name" value="FLAVIN-BINDING MONOOXYGENASE-LIKE PROTEIN (AFU_ORTHOLOGUE AFUA_4G09220)"/>
    <property type="match status" value="1"/>
</dbReference>
<dbReference type="GO" id="GO:0050660">
    <property type="term" value="F:flavin adenine dinucleotide binding"/>
    <property type="evidence" value="ECO:0007669"/>
    <property type="project" value="TreeGrafter"/>
</dbReference>
<dbReference type="SUPFAM" id="SSF51905">
    <property type="entry name" value="FAD/NAD(P)-binding domain"/>
    <property type="match status" value="2"/>
</dbReference>
<dbReference type="InterPro" id="IPR036188">
    <property type="entry name" value="FAD/NAD-bd_sf"/>
</dbReference>
<gene>
    <name evidence="2" type="ORF">CBQ26_10365</name>
</gene>
<accession>A0A246BKY7</accession>
<dbReference type="PRINTS" id="PR00469">
    <property type="entry name" value="PNDRDTASEII"/>
</dbReference>
<sequence>MLDALVIGAGQAGLAAAYWLARAGLSFRVLEAGAAPQGSWPAYYASLTLFTPAGHSALPGLPFPGEPDRAPTRDGMAAYLRAYAHAHALPVETGADVTRVTPRPDELGRGQPGGFEVTARDGRTWAARTVVVATGTFRTPVTPDFPGQAGTAVEIRHAATYRHPEPFAGQRVVVVGAGNSAVQIAADLARVADVTLAVRRPPHLIPQRPLGHDLTDWLAWSGVERLPLGVLGRVPDAQPVIAVPGLRAALRGVPVRRVFTAFTPRGVRWPGGQEEQVDTVILATGYRFGAPFLPESALDRAGEPRQRLGVSLGVPGLYFVGLPGARTIASGTVRAAGPDARAVTVALRRFLRRDPTDLPAGR</sequence>
<dbReference type="PRINTS" id="PR00368">
    <property type="entry name" value="FADPNR"/>
</dbReference>
<dbReference type="PANTHER" id="PTHR43539:SF78">
    <property type="entry name" value="FLAVIN-CONTAINING MONOOXYGENASE"/>
    <property type="match status" value="1"/>
</dbReference>
<dbReference type="InterPro" id="IPR050982">
    <property type="entry name" value="Auxin_biosynth/cation_transpt"/>
</dbReference>
<evidence type="ECO:0000313" key="3">
    <source>
        <dbReference type="Proteomes" id="UP000197208"/>
    </source>
</evidence>
<dbReference type="GO" id="GO:0004497">
    <property type="term" value="F:monooxygenase activity"/>
    <property type="evidence" value="ECO:0007669"/>
    <property type="project" value="TreeGrafter"/>
</dbReference>
<keyword evidence="1" id="KW-0560">Oxidoreductase</keyword>
<dbReference type="EMBL" id="NHMK01000013">
    <property type="protein sequence ID" value="OWL95995.1"/>
    <property type="molecule type" value="Genomic_DNA"/>
</dbReference>